<proteinExistence type="predicted"/>
<dbReference type="InterPro" id="IPR036188">
    <property type="entry name" value="FAD/NAD-bd_sf"/>
</dbReference>
<sequence>MADRIVADVAVIGAGIAGAGVAAELARDFRVVMIEREDRPGHHSTGRSAALFIPNYGNGVIRALNRASGPLFHGAASDLFPHPLLTDRGLLYVADPDGVGAHRELLAESEGIQEISVDEALAMVPILRRDGIVEASFEEDAHDIDVAALHQGWLKAAKQGGAVLYTQCEVISGERRDGQWLIKTSQGEVFANIVVNAAGAWGDIVAKACGLEPIGLQPLRRSMAVLPGPAGYDIRRWPSFNDARERWYAKPDGGRLFVSPADEDPVDPHDAYPDDMVLAEGLDRFQQLVNYEVTHLERSWAGLRTFAPDHTPVAGFDRTAEGFFWLAGQGGYGIQTSPALSLLAGQLIRQAEPSAELGAIVPALSPNRFRA</sequence>
<dbReference type="GO" id="GO:0016491">
    <property type="term" value="F:oxidoreductase activity"/>
    <property type="evidence" value="ECO:0007669"/>
    <property type="project" value="UniProtKB-KW"/>
</dbReference>
<evidence type="ECO:0000313" key="4">
    <source>
        <dbReference type="Proteomes" id="UP000680348"/>
    </source>
</evidence>
<dbReference type="AlphaFoldDB" id="A0A942I380"/>
<comment type="caution">
    <text evidence="3">The sequence shown here is derived from an EMBL/GenBank/DDBJ whole genome shotgun (WGS) entry which is preliminary data.</text>
</comment>
<dbReference type="EMBL" id="JAGWCR010000006">
    <property type="protein sequence ID" value="MBS3649534.1"/>
    <property type="molecule type" value="Genomic_DNA"/>
</dbReference>
<dbReference type="RefSeq" id="WP_188255093.1">
    <property type="nucleotide sequence ID" value="NZ_JABVCF010000006.1"/>
</dbReference>
<accession>A0A942I380</accession>
<keyword evidence="4" id="KW-1185">Reference proteome</keyword>
<keyword evidence="1" id="KW-0560">Oxidoreductase</keyword>
<protein>
    <submittedName>
        <fullName evidence="3">FAD-binding oxidoreductase</fullName>
    </submittedName>
</protein>
<evidence type="ECO:0000256" key="1">
    <source>
        <dbReference type="ARBA" id="ARBA00023002"/>
    </source>
</evidence>
<dbReference type="Proteomes" id="UP000680348">
    <property type="component" value="Unassembled WGS sequence"/>
</dbReference>
<gene>
    <name evidence="3" type="ORF">KEU06_13035</name>
</gene>
<dbReference type="Gene3D" id="3.30.9.10">
    <property type="entry name" value="D-Amino Acid Oxidase, subunit A, domain 2"/>
    <property type="match status" value="1"/>
</dbReference>
<dbReference type="PANTHER" id="PTHR13847:SF287">
    <property type="entry name" value="FAD-DEPENDENT OXIDOREDUCTASE DOMAIN-CONTAINING PROTEIN 1"/>
    <property type="match status" value="1"/>
</dbReference>
<evidence type="ECO:0000313" key="3">
    <source>
        <dbReference type="EMBL" id="MBS3649534.1"/>
    </source>
</evidence>
<organism evidence="3 4">
    <name type="scientific">Pseudaminobacter soli</name>
    <name type="common">ex Zhang et al. 2022</name>
    <dbReference type="NCBI Taxonomy" id="2831468"/>
    <lineage>
        <taxon>Bacteria</taxon>
        <taxon>Pseudomonadati</taxon>
        <taxon>Pseudomonadota</taxon>
        <taxon>Alphaproteobacteria</taxon>
        <taxon>Hyphomicrobiales</taxon>
        <taxon>Phyllobacteriaceae</taxon>
        <taxon>Pseudaminobacter</taxon>
    </lineage>
</organism>
<dbReference type="Pfam" id="PF01266">
    <property type="entry name" value="DAO"/>
    <property type="match status" value="1"/>
</dbReference>
<evidence type="ECO:0000259" key="2">
    <source>
        <dbReference type="Pfam" id="PF01266"/>
    </source>
</evidence>
<dbReference type="Gene3D" id="3.50.50.60">
    <property type="entry name" value="FAD/NAD(P)-binding domain"/>
    <property type="match status" value="1"/>
</dbReference>
<dbReference type="PANTHER" id="PTHR13847">
    <property type="entry name" value="SARCOSINE DEHYDROGENASE-RELATED"/>
    <property type="match status" value="1"/>
</dbReference>
<dbReference type="InterPro" id="IPR006076">
    <property type="entry name" value="FAD-dep_OxRdtase"/>
</dbReference>
<dbReference type="GO" id="GO:0005737">
    <property type="term" value="C:cytoplasm"/>
    <property type="evidence" value="ECO:0007669"/>
    <property type="project" value="TreeGrafter"/>
</dbReference>
<dbReference type="SUPFAM" id="SSF51905">
    <property type="entry name" value="FAD/NAD(P)-binding domain"/>
    <property type="match status" value="1"/>
</dbReference>
<feature type="domain" description="FAD dependent oxidoreductase" evidence="2">
    <location>
        <begin position="8"/>
        <end position="344"/>
    </location>
</feature>
<reference evidence="3" key="1">
    <citation type="submission" date="2021-04" db="EMBL/GenBank/DDBJ databases">
        <title>Pseudaminobacter soli sp. nov., isolated from paddy soil contaminated by heavy metals.</title>
        <authorList>
            <person name="Zhang K."/>
        </authorList>
    </citation>
    <scope>NUCLEOTIDE SEQUENCE</scope>
    <source>
        <strain evidence="3">19-2017</strain>
    </source>
</reference>
<name>A0A942I380_9HYPH</name>